<dbReference type="InterPro" id="IPR013321">
    <property type="entry name" value="Arc_rbn_hlx_hlx"/>
</dbReference>
<evidence type="ECO:0000313" key="2">
    <source>
        <dbReference type="Proteomes" id="UP000186235"/>
    </source>
</evidence>
<evidence type="ECO:0000313" key="1">
    <source>
        <dbReference type="EMBL" id="SIQ53792.1"/>
    </source>
</evidence>
<accession>A0A1N6TK64</accession>
<reference evidence="2" key="1">
    <citation type="submission" date="2017-01" db="EMBL/GenBank/DDBJ databases">
        <authorList>
            <person name="Varghese N."/>
            <person name="Submissions S."/>
        </authorList>
    </citation>
    <scope>NUCLEOTIDE SEQUENCE [LARGE SCALE GENOMIC DNA]</scope>
    <source>
        <strain evidence="2">3bp</strain>
    </source>
</reference>
<name>A0A1N6TK64_9MICO</name>
<dbReference type="EMBL" id="FTMI01000005">
    <property type="protein sequence ID" value="SIQ53792.1"/>
    <property type="molecule type" value="Genomic_DNA"/>
</dbReference>
<gene>
    <name evidence="1" type="ORF">SAMN05518682_2786</name>
</gene>
<sequence length="54" mass="6054">MYVIPVSEEQRTIHGKPVPDEQTLTALRERAEREGLANESEAIRAAVRAWAHVA</sequence>
<dbReference type="Proteomes" id="UP000186235">
    <property type="component" value="Unassembled WGS sequence"/>
</dbReference>
<dbReference type="Gene3D" id="1.10.1220.10">
    <property type="entry name" value="Met repressor-like"/>
    <property type="match status" value="1"/>
</dbReference>
<dbReference type="GO" id="GO:0006355">
    <property type="term" value="P:regulation of DNA-templated transcription"/>
    <property type="evidence" value="ECO:0007669"/>
    <property type="project" value="InterPro"/>
</dbReference>
<protein>
    <submittedName>
        <fullName evidence="1">Ribbon-helix-helix protein, copG family</fullName>
    </submittedName>
</protein>
<keyword evidence="2" id="KW-1185">Reference proteome</keyword>
<dbReference type="AlphaFoldDB" id="A0A1N6TK64"/>
<organism evidence="1 2">
    <name type="scientific">Cellulosimicrobium aquatile</name>
    <dbReference type="NCBI Taxonomy" id="1612203"/>
    <lineage>
        <taxon>Bacteria</taxon>
        <taxon>Bacillati</taxon>
        <taxon>Actinomycetota</taxon>
        <taxon>Actinomycetes</taxon>
        <taxon>Micrococcales</taxon>
        <taxon>Promicromonosporaceae</taxon>
        <taxon>Cellulosimicrobium</taxon>
    </lineage>
</organism>
<proteinExistence type="predicted"/>